<evidence type="ECO:0000313" key="1">
    <source>
        <dbReference type="EMBL" id="KAI3766722.1"/>
    </source>
</evidence>
<protein>
    <submittedName>
        <fullName evidence="1">Uncharacterized protein</fullName>
    </submittedName>
</protein>
<comment type="caution">
    <text evidence="1">The sequence shown here is derived from an EMBL/GenBank/DDBJ whole genome shotgun (WGS) entry which is preliminary data.</text>
</comment>
<reference evidence="1 2" key="2">
    <citation type="journal article" date="2022" name="Mol. Ecol. Resour.">
        <title>The genomes of chicory, endive, great burdock and yacon provide insights into Asteraceae paleo-polyploidization history and plant inulin production.</title>
        <authorList>
            <person name="Fan W."/>
            <person name="Wang S."/>
            <person name="Wang H."/>
            <person name="Wang A."/>
            <person name="Jiang F."/>
            <person name="Liu H."/>
            <person name="Zhao H."/>
            <person name="Xu D."/>
            <person name="Zhang Y."/>
        </authorList>
    </citation>
    <scope>NUCLEOTIDE SEQUENCE [LARGE SCALE GENOMIC DNA]</scope>
    <source>
        <strain evidence="2">cv. Punajuju</strain>
        <tissue evidence="1">Leaves</tissue>
    </source>
</reference>
<keyword evidence="2" id="KW-1185">Reference proteome</keyword>
<accession>A0ACB9F7U1</accession>
<name>A0ACB9F7U1_CICIN</name>
<dbReference type="EMBL" id="CM042011">
    <property type="protein sequence ID" value="KAI3766722.1"/>
    <property type="molecule type" value="Genomic_DNA"/>
</dbReference>
<gene>
    <name evidence="1" type="ORF">L2E82_16792</name>
</gene>
<proteinExistence type="predicted"/>
<reference evidence="2" key="1">
    <citation type="journal article" date="2022" name="Mol. Ecol. Resour.">
        <title>The genomes of chicory, endive, great burdock and yacon provide insights into Asteraceae palaeo-polyploidization history and plant inulin production.</title>
        <authorList>
            <person name="Fan W."/>
            <person name="Wang S."/>
            <person name="Wang H."/>
            <person name="Wang A."/>
            <person name="Jiang F."/>
            <person name="Liu H."/>
            <person name="Zhao H."/>
            <person name="Xu D."/>
            <person name="Zhang Y."/>
        </authorList>
    </citation>
    <scope>NUCLEOTIDE SEQUENCE [LARGE SCALE GENOMIC DNA]</scope>
    <source>
        <strain evidence="2">cv. Punajuju</strain>
    </source>
</reference>
<evidence type="ECO:0000313" key="2">
    <source>
        <dbReference type="Proteomes" id="UP001055811"/>
    </source>
</evidence>
<sequence length="117" mass="13140">MERRRGVGRGEIDTHHTHSRGSGTVSEQPRKEKKTSCGFSVILRHRASDWLVAADSVGDFTDPVIWGFFLKLHAIKELSTWNYVVLLDRNSSGFISADEFLSVPEFAVNLLSQVHLS</sequence>
<dbReference type="Proteomes" id="UP001055811">
    <property type="component" value="Linkage Group LG03"/>
</dbReference>
<organism evidence="1 2">
    <name type="scientific">Cichorium intybus</name>
    <name type="common">Chicory</name>
    <dbReference type="NCBI Taxonomy" id="13427"/>
    <lineage>
        <taxon>Eukaryota</taxon>
        <taxon>Viridiplantae</taxon>
        <taxon>Streptophyta</taxon>
        <taxon>Embryophyta</taxon>
        <taxon>Tracheophyta</taxon>
        <taxon>Spermatophyta</taxon>
        <taxon>Magnoliopsida</taxon>
        <taxon>eudicotyledons</taxon>
        <taxon>Gunneridae</taxon>
        <taxon>Pentapetalae</taxon>
        <taxon>asterids</taxon>
        <taxon>campanulids</taxon>
        <taxon>Asterales</taxon>
        <taxon>Asteraceae</taxon>
        <taxon>Cichorioideae</taxon>
        <taxon>Cichorieae</taxon>
        <taxon>Cichoriinae</taxon>
        <taxon>Cichorium</taxon>
    </lineage>
</organism>